<dbReference type="GeneID" id="19142989"/>
<gene>
    <name evidence="1" type="ORF">COCCADRAFT_104386</name>
</gene>
<dbReference type="KEGG" id="bze:COCCADRAFT_104386"/>
<evidence type="ECO:0000313" key="2">
    <source>
        <dbReference type="Proteomes" id="UP000053841"/>
    </source>
</evidence>
<organism evidence="1 2">
    <name type="scientific">Cochliobolus carbonum (strain 26-R-13)</name>
    <name type="common">Maize leaf spot fungus</name>
    <name type="synonym">Bipolaris zeicola</name>
    <dbReference type="NCBI Taxonomy" id="930089"/>
    <lineage>
        <taxon>Eukaryota</taxon>
        <taxon>Fungi</taxon>
        <taxon>Dikarya</taxon>
        <taxon>Ascomycota</taxon>
        <taxon>Pezizomycotina</taxon>
        <taxon>Dothideomycetes</taxon>
        <taxon>Pleosporomycetidae</taxon>
        <taxon>Pleosporales</taxon>
        <taxon>Pleosporineae</taxon>
        <taxon>Pleosporaceae</taxon>
        <taxon>Bipolaris</taxon>
    </lineage>
</organism>
<proteinExistence type="predicted"/>
<dbReference type="HOGENOM" id="CLU_3142807_0_0_1"/>
<keyword evidence="2" id="KW-1185">Reference proteome</keyword>
<name>W6YGA0_COCC2</name>
<sequence length="49" mass="5527">MFNIITKCTQKKVCVYLELSRPPRTSDLIMGPPTNRLSSQVYPGYADGH</sequence>
<reference evidence="1 2" key="1">
    <citation type="journal article" date="2013" name="PLoS Genet.">
        <title>Comparative genome structure, secondary metabolite, and effector coding capacity across Cochliobolus pathogens.</title>
        <authorList>
            <person name="Condon B.J."/>
            <person name="Leng Y."/>
            <person name="Wu D."/>
            <person name="Bushley K.E."/>
            <person name="Ohm R.A."/>
            <person name="Otillar R."/>
            <person name="Martin J."/>
            <person name="Schackwitz W."/>
            <person name="Grimwood J."/>
            <person name="MohdZainudin N."/>
            <person name="Xue C."/>
            <person name="Wang R."/>
            <person name="Manning V.A."/>
            <person name="Dhillon B."/>
            <person name="Tu Z.J."/>
            <person name="Steffenson B.J."/>
            <person name="Salamov A."/>
            <person name="Sun H."/>
            <person name="Lowry S."/>
            <person name="LaButti K."/>
            <person name="Han J."/>
            <person name="Copeland A."/>
            <person name="Lindquist E."/>
            <person name="Barry K."/>
            <person name="Schmutz J."/>
            <person name="Baker S.E."/>
            <person name="Ciuffetti L.M."/>
            <person name="Grigoriev I.V."/>
            <person name="Zhong S."/>
            <person name="Turgeon B.G."/>
        </authorList>
    </citation>
    <scope>NUCLEOTIDE SEQUENCE [LARGE SCALE GENOMIC DNA]</scope>
    <source>
        <strain evidence="1 2">26-R-13</strain>
    </source>
</reference>
<dbReference type="AlphaFoldDB" id="W6YGA0"/>
<accession>W6YGA0</accession>
<dbReference type="RefSeq" id="XP_007715442.1">
    <property type="nucleotide sequence ID" value="XM_007717252.1"/>
</dbReference>
<dbReference type="Proteomes" id="UP000053841">
    <property type="component" value="Unassembled WGS sequence"/>
</dbReference>
<dbReference type="EMBL" id="KI964708">
    <property type="protein sequence ID" value="EUC30246.1"/>
    <property type="molecule type" value="Genomic_DNA"/>
</dbReference>
<protein>
    <submittedName>
        <fullName evidence="1">Uncharacterized protein</fullName>
    </submittedName>
</protein>
<evidence type="ECO:0000313" key="1">
    <source>
        <dbReference type="EMBL" id="EUC30246.1"/>
    </source>
</evidence>